<feature type="region of interest" description="Disordered" evidence="1">
    <location>
        <begin position="1"/>
        <end position="37"/>
    </location>
</feature>
<dbReference type="Proteomes" id="UP000078540">
    <property type="component" value="Unassembled WGS sequence"/>
</dbReference>
<protein>
    <submittedName>
        <fullName evidence="2">Uncharacterized protein</fullName>
    </submittedName>
</protein>
<organism evidence="2 3">
    <name type="scientific">Atta colombica</name>
    <dbReference type="NCBI Taxonomy" id="520822"/>
    <lineage>
        <taxon>Eukaryota</taxon>
        <taxon>Metazoa</taxon>
        <taxon>Ecdysozoa</taxon>
        <taxon>Arthropoda</taxon>
        <taxon>Hexapoda</taxon>
        <taxon>Insecta</taxon>
        <taxon>Pterygota</taxon>
        <taxon>Neoptera</taxon>
        <taxon>Endopterygota</taxon>
        <taxon>Hymenoptera</taxon>
        <taxon>Apocrita</taxon>
        <taxon>Aculeata</taxon>
        <taxon>Formicoidea</taxon>
        <taxon>Formicidae</taxon>
        <taxon>Myrmicinae</taxon>
        <taxon>Atta</taxon>
    </lineage>
</organism>
<gene>
    <name evidence="2" type="ORF">ALC53_02121</name>
</gene>
<dbReference type="EMBL" id="KQ976417">
    <property type="protein sequence ID" value="KYM89809.1"/>
    <property type="molecule type" value="Genomic_DNA"/>
</dbReference>
<name>A0A195BTR0_9HYME</name>
<feature type="compositionally biased region" description="Basic and acidic residues" evidence="1">
    <location>
        <begin position="28"/>
        <end position="37"/>
    </location>
</feature>
<reference evidence="2 3" key="1">
    <citation type="submission" date="2015-09" db="EMBL/GenBank/DDBJ databases">
        <title>Atta colombica WGS genome.</title>
        <authorList>
            <person name="Nygaard S."/>
            <person name="Hu H."/>
            <person name="Boomsma J."/>
            <person name="Zhang G."/>
        </authorList>
    </citation>
    <scope>NUCLEOTIDE SEQUENCE [LARGE SCALE GENOMIC DNA]</scope>
    <source>
        <strain evidence="2">Treedump-2</strain>
        <tissue evidence="2">Whole body</tissue>
    </source>
</reference>
<evidence type="ECO:0000313" key="3">
    <source>
        <dbReference type="Proteomes" id="UP000078540"/>
    </source>
</evidence>
<proteinExistence type="predicted"/>
<evidence type="ECO:0000256" key="1">
    <source>
        <dbReference type="SAM" id="MobiDB-lite"/>
    </source>
</evidence>
<dbReference type="AlphaFoldDB" id="A0A195BTR0"/>
<accession>A0A195BTR0</accession>
<sequence>MRRRRDGGSNEEERIEADGELSAGMRLGDQRKRGGRRVDRVCSAVCVGGSGWRRKQRGDCNMRERKGEERLMGARTRTQMARLPRGGRIRPTNLFPRGRG</sequence>
<evidence type="ECO:0000313" key="2">
    <source>
        <dbReference type="EMBL" id="KYM89809.1"/>
    </source>
</evidence>
<keyword evidence="3" id="KW-1185">Reference proteome</keyword>
<feature type="compositionally biased region" description="Basic and acidic residues" evidence="1">
    <location>
        <begin position="1"/>
        <end position="12"/>
    </location>
</feature>